<evidence type="ECO:0000313" key="2">
    <source>
        <dbReference type="EMBL" id="TDV41460.1"/>
    </source>
</evidence>
<keyword evidence="1" id="KW-1133">Transmembrane helix</keyword>
<dbReference type="EMBL" id="SOCP01000020">
    <property type="protein sequence ID" value="TDV41460.1"/>
    <property type="molecule type" value="Genomic_DNA"/>
</dbReference>
<gene>
    <name evidence="2" type="ORF">CLV71_120150</name>
</gene>
<sequence>MSRPVRRPKADSARDYAYGRYEWASFTQGSPMQDCIGTVLERLQFLLGNTAYGRPQPRARPFDVRRTISGFMPWVLVGAALVLGFAGIYTWRRGLVVRADAERRAMRRERAGAMARIGELGARLLAVEERGDKVDPAAAERHATARTLYDQALTAKAMAEVGAIADEGLELVTTA</sequence>
<keyword evidence="1" id="KW-0472">Membrane</keyword>
<dbReference type="RefSeq" id="WP_133907811.1">
    <property type="nucleotide sequence ID" value="NZ_SOCP01000020.1"/>
</dbReference>
<keyword evidence="3" id="KW-1185">Reference proteome</keyword>
<keyword evidence="1" id="KW-0812">Transmembrane</keyword>
<dbReference type="OrthoDB" id="3341722at2"/>
<dbReference type="AlphaFoldDB" id="A0A4R7UY63"/>
<accession>A0A4R7UY63</accession>
<organism evidence="2 3">
    <name type="scientific">Actinophytocola oryzae</name>
    <dbReference type="NCBI Taxonomy" id="502181"/>
    <lineage>
        <taxon>Bacteria</taxon>
        <taxon>Bacillati</taxon>
        <taxon>Actinomycetota</taxon>
        <taxon>Actinomycetes</taxon>
        <taxon>Pseudonocardiales</taxon>
        <taxon>Pseudonocardiaceae</taxon>
    </lineage>
</organism>
<dbReference type="Proteomes" id="UP000294927">
    <property type="component" value="Unassembled WGS sequence"/>
</dbReference>
<evidence type="ECO:0000256" key="1">
    <source>
        <dbReference type="SAM" id="Phobius"/>
    </source>
</evidence>
<protein>
    <submittedName>
        <fullName evidence="2">Uncharacterized protein</fullName>
    </submittedName>
</protein>
<proteinExistence type="predicted"/>
<feature type="transmembrane region" description="Helical" evidence="1">
    <location>
        <begin position="71"/>
        <end position="91"/>
    </location>
</feature>
<evidence type="ECO:0000313" key="3">
    <source>
        <dbReference type="Proteomes" id="UP000294927"/>
    </source>
</evidence>
<comment type="caution">
    <text evidence="2">The sequence shown here is derived from an EMBL/GenBank/DDBJ whole genome shotgun (WGS) entry which is preliminary data.</text>
</comment>
<reference evidence="2 3" key="1">
    <citation type="submission" date="2019-03" db="EMBL/GenBank/DDBJ databases">
        <title>Genomic Encyclopedia of Archaeal and Bacterial Type Strains, Phase II (KMG-II): from individual species to whole genera.</title>
        <authorList>
            <person name="Goeker M."/>
        </authorList>
    </citation>
    <scope>NUCLEOTIDE SEQUENCE [LARGE SCALE GENOMIC DNA]</scope>
    <source>
        <strain evidence="2 3">DSM 45499</strain>
    </source>
</reference>
<name>A0A4R7UY63_9PSEU</name>